<dbReference type="Gene3D" id="3.40.50.300">
    <property type="entry name" value="P-loop containing nucleotide triphosphate hydrolases"/>
    <property type="match status" value="2"/>
</dbReference>
<dbReference type="GO" id="GO:0043590">
    <property type="term" value="C:bacterial nucleoid"/>
    <property type="evidence" value="ECO:0007669"/>
    <property type="project" value="TreeGrafter"/>
</dbReference>
<keyword evidence="13" id="KW-0234">DNA repair</keyword>
<keyword evidence="10" id="KW-0067">ATP-binding</keyword>
<dbReference type="EMBL" id="CP017962">
    <property type="protein sequence ID" value="APC49817.1"/>
    <property type="molecule type" value="Genomic_DNA"/>
</dbReference>
<evidence type="ECO:0000313" key="20">
    <source>
        <dbReference type="EMBL" id="APC49817.1"/>
    </source>
</evidence>
<feature type="domain" description="HRDC" evidence="17">
    <location>
        <begin position="514"/>
        <end position="594"/>
    </location>
</feature>
<dbReference type="InterPro" id="IPR029491">
    <property type="entry name" value="Helicase_HTH"/>
</dbReference>
<dbReference type="GO" id="GO:0009432">
    <property type="term" value="P:SOS response"/>
    <property type="evidence" value="ECO:0007669"/>
    <property type="project" value="UniProtKB-UniRule"/>
</dbReference>
<dbReference type="GO" id="GO:0030894">
    <property type="term" value="C:replisome"/>
    <property type="evidence" value="ECO:0007669"/>
    <property type="project" value="TreeGrafter"/>
</dbReference>
<evidence type="ECO:0000259" key="18">
    <source>
        <dbReference type="PROSITE" id="PS51192"/>
    </source>
</evidence>
<dbReference type="InterPro" id="IPR011545">
    <property type="entry name" value="DEAD/DEAH_box_helicase_dom"/>
</dbReference>
<evidence type="ECO:0000256" key="11">
    <source>
        <dbReference type="ARBA" id="ARBA00023125"/>
    </source>
</evidence>
<keyword evidence="12" id="KW-0233">DNA recombination</keyword>
<evidence type="ECO:0000256" key="7">
    <source>
        <dbReference type="ARBA" id="ARBA00022801"/>
    </source>
</evidence>
<dbReference type="FunFam" id="3.40.50.300:FF:001389">
    <property type="entry name" value="ATP-dependent DNA helicase RecQ"/>
    <property type="match status" value="1"/>
</dbReference>
<dbReference type="GO" id="GO:0005737">
    <property type="term" value="C:cytoplasm"/>
    <property type="evidence" value="ECO:0007669"/>
    <property type="project" value="TreeGrafter"/>
</dbReference>
<keyword evidence="14" id="KW-0413">Isomerase</keyword>
<dbReference type="InterPro" id="IPR032284">
    <property type="entry name" value="RecQ_Zn-bd"/>
</dbReference>
<dbReference type="PROSITE" id="PS51192">
    <property type="entry name" value="HELICASE_ATP_BIND_1"/>
    <property type="match status" value="1"/>
</dbReference>
<keyword evidence="9" id="KW-0862">Zinc</keyword>
<dbReference type="Pfam" id="PF00270">
    <property type="entry name" value="DEAD"/>
    <property type="match status" value="1"/>
</dbReference>
<dbReference type="Pfam" id="PF00570">
    <property type="entry name" value="HRDC"/>
    <property type="match status" value="1"/>
</dbReference>
<dbReference type="AlphaFoldDB" id="A0AAC9J2A6"/>
<proteinExistence type="inferred from homology"/>
<evidence type="ECO:0000256" key="14">
    <source>
        <dbReference type="ARBA" id="ARBA00023235"/>
    </source>
</evidence>
<dbReference type="SMART" id="SM00956">
    <property type="entry name" value="RQC"/>
    <property type="match status" value="1"/>
</dbReference>
<organism evidence="20 21">
    <name type="scientific">Virgibacillus halodenitrificans</name>
    <name type="common">Bacillus halodenitrificans</name>
    <dbReference type="NCBI Taxonomy" id="1482"/>
    <lineage>
        <taxon>Bacteria</taxon>
        <taxon>Bacillati</taxon>
        <taxon>Bacillota</taxon>
        <taxon>Bacilli</taxon>
        <taxon>Bacillales</taxon>
        <taxon>Bacillaceae</taxon>
        <taxon>Virgibacillus</taxon>
    </lineage>
</organism>
<comment type="catalytic activity">
    <reaction evidence="15">
        <text>Couples ATP hydrolysis with the unwinding of duplex DNA by translocating in the 3'-5' direction.</text>
        <dbReference type="EC" id="5.6.2.4"/>
    </reaction>
</comment>
<dbReference type="GO" id="GO:0016787">
    <property type="term" value="F:hydrolase activity"/>
    <property type="evidence" value="ECO:0007669"/>
    <property type="project" value="UniProtKB-KW"/>
</dbReference>
<keyword evidence="11" id="KW-0238">DNA-binding</keyword>
<accession>A0AAC9J2A6</accession>
<evidence type="ECO:0000256" key="1">
    <source>
        <dbReference type="ARBA" id="ARBA00001946"/>
    </source>
</evidence>
<dbReference type="Proteomes" id="UP000182945">
    <property type="component" value="Chromosome"/>
</dbReference>
<dbReference type="EC" id="5.6.2.4" evidence="16"/>
<dbReference type="PROSITE" id="PS51194">
    <property type="entry name" value="HELICASE_CTER"/>
    <property type="match status" value="1"/>
</dbReference>
<dbReference type="PANTHER" id="PTHR13710:SF105">
    <property type="entry name" value="ATP-DEPENDENT DNA HELICASE Q1"/>
    <property type="match status" value="1"/>
</dbReference>
<feature type="domain" description="Helicase ATP-binding" evidence="18">
    <location>
        <begin position="26"/>
        <end position="195"/>
    </location>
</feature>
<evidence type="ECO:0000256" key="13">
    <source>
        <dbReference type="ARBA" id="ARBA00023204"/>
    </source>
</evidence>
<dbReference type="GO" id="GO:0009378">
    <property type="term" value="F:four-way junction helicase activity"/>
    <property type="evidence" value="ECO:0007669"/>
    <property type="project" value="TreeGrafter"/>
</dbReference>
<dbReference type="InterPro" id="IPR001650">
    <property type="entry name" value="Helicase_C-like"/>
</dbReference>
<name>A0AAC9J2A6_VIRHA</name>
<evidence type="ECO:0000256" key="4">
    <source>
        <dbReference type="ARBA" id="ARBA00022723"/>
    </source>
</evidence>
<gene>
    <name evidence="20" type="ORF">BME96_17165</name>
</gene>
<dbReference type="Pfam" id="PF16124">
    <property type="entry name" value="RecQ_Zn_bind"/>
    <property type="match status" value="1"/>
</dbReference>
<evidence type="ECO:0000259" key="19">
    <source>
        <dbReference type="PROSITE" id="PS51194"/>
    </source>
</evidence>
<reference evidence="20 21" key="1">
    <citation type="submission" date="2016-11" db="EMBL/GenBank/DDBJ databases">
        <title>Complete genome sequencing of Virgibacillus halodenitrificans PDB-F2.</title>
        <authorList>
            <person name="Sun Z."/>
            <person name="Zhou Y."/>
            <person name="Li H."/>
        </authorList>
    </citation>
    <scope>NUCLEOTIDE SEQUENCE [LARGE SCALE GENOMIC DNA]</scope>
    <source>
        <strain evidence="20 21">PDB-F2</strain>
    </source>
</reference>
<dbReference type="GO" id="GO:0043138">
    <property type="term" value="F:3'-5' DNA helicase activity"/>
    <property type="evidence" value="ECO:0007669"/>
    <property type="project" value="UniProtKB-EC"/>
</dbReference>
<feature type="domain" description="Helicase C-terminal" evidence="19">
    <location>
        <begin position="217"/>
        <end position="364"/>
    </location>
</feature>
<dbReference type="SUPFAM" id="SSF46785">
    <property type="entry name" value="Winged helix' DNA-binding domain"/>
    <property type="match status" value="1"/>
</dbReference>
<dbReference type="GeneID" id="71516141"/>
<evidence type="ECO:0000256" key="3">
    <source>
        <dbReference type="ARBA" id="ARBA00005446"/>
    </source>
</evidence>
<dbReference type="KEGG" id="vhl:BME96_17165"/>
<evidence type="ECO:0000256" key="12">
    <source>
        <dbReference type="ARBA" id="ARBA00023172"/>
    </source>
</evidence>
<dbReference type="NCBIfam" id="TIGR01389">
    <property type="entry name" value="recQ"/>
    <property type="match status" value="1"/>
</dbReference>
<dbReference type="InterPro" id="IPR006293">
    <property type="entry name" value="DNA_helicase_ATP-dep_RecQ_bac"/>
</dbReference>
<dbReference type="InterPro" id="IPR014001">
    <property type="entry name" value="Helicase_ATP-bd"/>
</dbReference>
<dbReference type="NCBIfam" id="TIGR00614">
    <property type="entry name" value="recQ_fam"/>
    <property type="match status" value="1"/>
</dbReference>
<dbReference type="SUPFAM" id="SSF47819">
    <property type="entry name" value="HRDC-like"/>
    <property type="match status" value="1"/>
</dbReference>
<comment type="cofactor">
    <cofactor evidence="2">
        <name>Zn(2+)</name>
        <dbReference type="ChEBI" id="CHEBI:29105"/>
    </cofactor>
</comment>
<dbReference type="GO" id="GO:0006260">
    <property type="term" value="P:DNA replication"/>
    <property type="evidence" value="ECO:0007669"/>
    <property type="project" value="InterPro"/>
</dbReference>
<keyword evidence="5" id="KW-0547">Nucleotide-binding</keyword>
<evidence type="ECO:0000256" key="2">
    <source>
        <dbReference type="ARBA" id="ARBA00001947"/>
    </source>
</evidence>
<dbReference type="InterPro" id="IPR002121">
    <property type="entry name" value="HRDC_dom"/>
</dbReference>
<comment type="similarity">
    <text evidence="3">Belongs to the helicase family. RecQ subfamily.</text>
</comment>
<dbReference type="InterPro" id="IPR036390">
    <property type="entry name" value="WH_DNA-bd_sf"/>
</dbReference>
<dbReference type="InterPro" id="IPR004589">
    <property type="entry name" value="DNA_helicase_ATP-dep_RecQ"/>
</dbReference>
<evidence type="ECO:0000256" key="8">
    <source>
        <dbReference type="ARBA" id="ARBA00022806"/>
    </source>
</evidence>
<dbReference type="Pfam" id="PF14493">
    <property type="entry name" value="HTH_40"/>
    <property type="match status" value="1"/>
</dbReference>
<dbReference type="GO" id="GO:0005524">
    <property type="term" value="F:ATP binding"/>
    <property type="evidence" value="ECO:0007669"/>
    <property type="project" value="UniProtKB-KW"/>
</dbReference>
<dbReference type="GO" id="GO:0006310">
    <property type="term" value="P:DNA recombination"/>
    <property type="evidence" value="ECO:0007669"/>
    <property type="project" value="UniProtKB-UniRule"/>
</dbReference>
<dbReference type="GO" id="GO:0046872">
    <property type="term" value="F:metal ion binding"/>
    <property type="evidence" value="ECO:0007669"/>
    <property type="project" value="UniProtKB-KW"/>
</dbReference>
<keyword evidence="7" id="KW-0378">Hydrolase</keyword>
<dbReference type="SMART" id="SM00341">
    <property type="entry name" value="HRDC"/>
    <property type="match status" value="1"/>
</dbReference>
<keyword evidence="8 20" id="KW-0347">Helicase</keyword>
<protein>
    <recommendedName>
        <fullName evidence="16">DNA helicase RecQ</fullName>
        <ecNumber evidence="16">5.6.2.4</ecNumber>
    </recommendedName>
</protein>
<keyword evidence="6" id="KW-0227">DNA damage</keyword>
<dbReference type="Gene3D" id="1.10.10.10">
    <property type="entry name" value="Winged helix-like DNA-binding domain superfamily/Winged helix DNA-binding domain"/>
    <property type="match status" value="1"/>
</dbReference>
<dbReference type="Gene3D" id="1.10.150.80">
    <property type="entry name" value="HRDC domain"/>
    <property type="match status" value="1"/>
</dbReference>
<dbReference type="SMART" id="SM00487">
    <property type="entry name" value="DEXDc"/>
    <property type="match status" value="1"/>
</dbReference>
<evidence type="ECO:0000256" key="16">
    <source>
        <dbReference type="NCBIfam" id="TIGR01389"/>
    </source>
</evidence>
<evidence type="ECO:0000256" key="10">
    <source>
        <dbReference type="ARBA" id="ARBA00022840"/>
    </source>
</evidence>
<sequence length="711" mass="81336">MSTKEEKILQTYFGYETFRPGQMETINHILQMNNTLAVMPTGGGKSLCYQIPGLSLNGTAIIISPLISLMKDQVDALQSLGISSTYINSSLSSAEQQTRLQDISAGRYKFVYVAPERFDSGYFINVVKRIKLSLVAFDEAHCISQWGHDFRPSYRSIVPNLQKLNNIPVFVALTATATEEVISDIQQLLHINHVINTGFERENLSFHVVKGKDKATYVRSFIDEHNEESGIIYTATRKQADSLFDQLTRRGVNVAKYHAGLSEQERKEAQSAFIHDEKSIMVATNAFGMGIDKSNVRYVIHYAMPMNIESYYQEAGRAGRDGEHSDCILLFSPQDTQLQKFLIEQSLMEEGAKQGEYRKLQAMINYCHTHGCLTTFILDYFNDSVEKKACGRCSNCVERQEKSDITEEAQMILSCIKRMGERFGVGMTAKVLKGSKDKKIKDFRLDKISTYGILSAYTEKELTEWIHFLIAEQLISTEESRFPTLKLNQNSVEVLKGKRQVWMYTTPLPIGEEADYQEDLFQKLRELRKRIADEKNVPPYVLFSDATLKELSRYFPVTKEDMLAIKGVGEKKYEQFGEAFLSVIQVWRKDNPDVKEKIRIGDTPKPREKKITDDRPSHMISYQSFQSGKSIKDIAVIRDMSKQTVEGHLFKAFHEGYPIAWGIFFNDKEEAAVLKVWNEMDEPKLKPIKEALPEEYDYTKIKAVLVKNEIM</sequence>
<dbReference type="Pfam" id="PF09382">
    <property type="entry name" value="RQC"/>
    <property type="match status" value="1"/>
</dbReference>
<dbReference type="InterPro" id="IPR036388">
    <property type="entry name" value="WH-like_DNA-bd_sf"/>
</dbReference>
<dbReference type="PANTHER" id="PTHR13710">
    <property type="entry name" value="DNA HELICASE RECQ FAMILY MEMBER"/>
    <property type="match status" value="1"/>
</dbReference>
<dbReference type="FunFam" id="1.10.150.80:FF:000002">
    <property type="entry name" value="ATP-dependent DNA helicase RecQ"/>
    <property type="match status" value="1"/>
</dbReference>
<dbReference type="PROSITE" id="PS50967">
    <property type="entry name" value="HRDC"/>
    <property type="match status" value="1"/>
</dbReference>
<evidence type="ECO:0000313" key="21">
    <source>
        <dbReference type="Proteomes" id="UP000182945"/>
    </source>
</evidence>
<evidence type="ECO:0000256" key="15">
    <source>
        <dbReference type="ARBA" id="ARBA00034617"/>
    </source>
</evidence>
<dbReference type="InterPro" id="IPR010997">
    <property type="entry name" value="HRDC-like_sf"/>
</dbReference>
<dbReference type="SUPFAM" id="SSF52540">
    <property type="entry name" value="P-loop containing nucleoside triphosphate hydrolases"/>
    <property type="match status" value="1"/>
</dbReference>
<dbReference type="RefSeq" id="WP_071649755.1">
    <property type="nucleotide sequence ID" value="NZ_CP017962.1"/>
</dbReference>
<evidence type="ECO:0000259" key="17">
    <source>
        <dbReference type="PROSITE" id="PS50967"/>
    </source>
</evidence>
<keyword evidence="4" id="KW-0479">Metal-binding</keyword>
<evidence type="ECO:0000256" key="9">
    <source>
        <dbReference type="ARBA" id="ARBA00022833"/>
    </source>
</evidence>
<dbReference type="InterPro" id="IPR018982">
    <property type="entry name" value="RQC_domain"/>
</dbReference>
<dbReference type="Pfam" id="PF00271">
    <property type="entry name" value="Helicase_C"/>
    <property type="match status" value="1"/>
</dbReference>
<evidence type="ECO:0000256" key="6">
    <source>
        <dbReference type="ARBA" id="ARBA00022763"/>
    </source>
</evidence>
<comment type="cofactor">
    <cofactor evidence="1">
        <name>Mg(2+)</name>
        <dbReference type="ChEBI" id="CHEBI:18420"/>
    </cofactor>
</comment>
<dbReference type="GO" id="GO:0006281">
    <property type="term" value="P:DNA repair"/>
    <property type="evidence" value="ECO:0007669"/>
    <property type="project" value="UniProtKB-KW"/>
</dbReference>
<dbReference type="InterPro" id="IPR027417">
    <property type="entry name" value="P-loop_NTPase"/>
</dbReference>
<dbReference type="SMART" id="SM00490">
    <property type="entry name" value="HELICc"/>
    <property type="match status" value="1"/>
</dbReference>
<dbReference type="GO" id="GO:0003677">
    <property type="term" value="F:DNA binding"/>
    <property type="evidence" value="ECO:0007669"/>
    <property type="project" value="UniProtKB-KW"/>
</dbReference>
<evidence type="ECO:0000256" key="5">
    <source>
        <dbReference type="ARBA" id="ARBA00022741"/>
    </source>
</evidence>
<dbReference type="InterPro" id="IPR044876">
    <property type="entry name" value="HRDC_dom_sf"/>
</dbReference>
<dbReference type="CDD" id="cd17920">
    <property type="entry name" value="DEXHc_RecQ"/>
    <property type="match status" value="1"/>
</dbReference>